<dbReference type="PANTHER" id="PTHR31719:SF179">
    <property type="entry name" value="OS08G0148400 PROTEIN"/>
    <property type="match status" value="1"/>
</dbReference>
<dbReference type="AlphaFoldDB" id="J3LUN0"/>
<organism evidence="7">
    <name type="scientific">Oryza brachyantha</name>
    <name type="common">malo sina</name>
    <dbReference type="NCBI Taxonomy" id="4533"/>
    <lineage>
        <taxon>Eukaryota</taxon>
        <taxon>Viridiplantae</taxon>
        <taxon>Streptophyta</taxon>
        <taxon>Embryophyta</taxon>
        <taxon>Tracheophyta</taxon>
        <taxon>Spermatophyta</taxon>
        <taxon>Magnoliopsida</taxon>
        <taxon>Liliopsida</taxon>
        <taxon>Poales</taxon>
        <taxon>Poaceae</taxon>
        <taxon>BOP clade</taxon>
        <taxon>Oryzoideae</taxon>
        <taxon>Oryzeae</taxon>
        <taxon>Oryzinae</taxon>
        <taxon>Oryza</taxon>
    </lineage>
</organism>
<dbReference type="Gene3D" id="2.170.150.80">
    <property type="entry name" value="NAC domain"/>
    <property type="match status" value="1"/>
</dbReference>
<dbReference type="SUPFAM" id="SSF101941">
    <property type="entry name" value="NAC domain"/>
    <property type="match status" value="1"/>
</dbReference>
<keyword evidence="3" id="KW-0804">Transcription</keyword>
<reference evidence="7" key="1">
    <citation type="journal article" date="2013" name="Nat. Commun.">
        <title>Whole-genome sequencing of Oryza brachyantha reveals mechanisms underlying Oryza genome evolution.</title>
        <authorList>
            <person name="Chen J."/>
            <person name="Huang Q."/>
            <person name="Gao D."/>
            <person name="Wang J."/>
            <person name="Lang Y."/>
            <person name="Liu T."/>
            <person name="Li B."/>
            <person name="Bai Z."/>
            <person name="Luis Goicoechea J."/>
            <person name="Liang C."/>
            <person name="Chen C."/>
            <person name="Zhang W."/>
            <person name="Sun S."/>
            <person name="Liao Y."/>
            <person name="Zhang X."/>
            <person name="Yang L."/>
            <person name="Song C."/>
            <person name="Wang M."/>
            <person name="Shi J."/>
            <person name="Liu G."/>
            <person name="Liu J."/>
            <person name="Zhou H."/>
            <person name="Zhou W."/>
            <person name="Yu Q."/>
            <person name="An N."/>
            <person name="Chen Y."/>
            <person name="Cai Q."/>
            <person name="Wang B."/>
            <person name="Liu B."/>
            <person name="Min J."/>
            <person name="Huang Y."/>
            <person name="Wu H."/>
            <person name="Li Z."/>
            <person name="Zhang Y."/>
            <person name="Yin Y."/>
            <person name="Song W."/>
            <person name="Jiang J."/>
            <person name="Jackson S.A."/>
            <person name="Wing R.A."/>
            <person name="Wang J."/>
            <person name="Chen M."/>
        </authorList>
    </citation>
    <scope>NUCLEOTIDE SEQUENCE [LARGE SCALE GENOMIC DNA]</scope>
    <source>
        <strain evidence="7">cv. IRGC 101232</strain>
    </source>
</reference>
<sequence>MADGIALDPGFRFRPSDDGLITLFLRPKIAEEPFEERIVNNADVYSEDPAELVGQHTPAPGTQGNKSVWYFFCPPRYTSKRASSGGRRQRAVGGGGGGGESVWKSEGGKKPVKDADGRRVRPPRRLPPEVILRRVRVVGVGTHLHEAGVVHDGVQSRRRRRRSREAGALQVLPLASRGGTTQRAAAARGRERARAAELTAGRAFADDGVAGGGSEDEFLQTEQQQPELQLDFDLEGMEALLSSPVDENLTRQFSTTTDEQCMRYLFHDEPLPCAPTVEVAGAGIEDGLIQTEHEKTQSPPAFYLEGVLPAPTDQNLIGQSSTAMEEQCTRYPFDDDIDVPCPWTSTPAEVVDGGRGDELIQTANGLRADADIITLLAAGQTVDDIFGADQ</sequence>
<dbReference type="InterPro" id="IPR003441">
    <property type="entry name" value="NAC-dom"/>
</dbReference>
<evidence type="ECO:0000256" key="1">
    <source>
        <dbReference type="ARBA" id="ARBA00023015"/>
    </source>
</evidence>
<name>J3LUN0_ORYBR</name>
<dbReference type="EnsemblPlants" id="OB03G47560.1">
    <property type="protein sequence ID" value="OB03G47560.1"/>
    <property type="gene ID" value="OB03G47560"/>
</dbReference>
<dbReference type="GO" id="GO:0006355">
    <property type="term" value="P:regulation of DNA-templated transcription"/>
    <property type="evidence" value="ECO:0007669"/>
    <property type="project" value="InterPro"/>
</dbReference>
<feature type="region of interest" description="Disordered" evidence="5">
    <location>
        <begin position="197"/>
        <end position="224"/>
    </location>
</feature>
<keyword evidence="4" id="KW-0539">Nucleus</keyword>
<evidence type="ECO:0000259" key="6">
    <source>
        <dbReference type="PROSITE" id="PS51005"/>
    </source>
</evidence>
<evidence type="ECO:0000256" key="3">
    <source>
        <dbReference type="ARBA" id="ARBA00023163"/>
    </source>
</evidence>
<keyword evidence="8" id="KW-1185">Reference proteome</keyword>
<evidence type="ECO:0000256" key="4">
    <source>
        <dbReference type="ARBA" id="ARBA00023242"/>
    </source>
</evidence>
<dbReference type="eggNOG" id="ENOG502R4FY">
    <property type="taxonomic scope" value="Eukaryota"/>
</dbReference>
<dbReference type="Pfam" id="PF02365">
    <property type="entry name" value="NAM"/>
    <property type="match status" value="1"/>
</dbReference>
<proteinExistence type="predicted"/>
<feature type="domain" description="NAC" evidence="6">
    <location>
        <begin position="7"/>
        <end position="177"/>
    </location>
</feature>
<evidence type="ECO:0000313" key="8">
    <source>
        <dbReference type="Proteomes" id="UP000006038"/>
    </source>
</evidence>
<dbReference type="HOGENOM" id="CLU_060024_0_0_1"/>
<dbReference type="Proteomes" id="UP000006038">
    <property type="component" value="Chromosome 3"/>
</dbReference>
<accession>J3LUN0</accession>
<protein>
    <recommendedName>
        <fullName evidence="6">NAC domain-containing protein</fullName>
    </recommendedName>
</protein>
<dbReference type="Gramene" id="OB03G47560.1">
    <property type="protein sequence ID" value="OB03G47560.1"/>
    <property type="gene ID" value="OB03G47560"/>
</dbReference>
<dbReference type="STRING" id="4533.J3LUN0"/>
<keyword evidence="1" id="KW-0805">Transcription regulation</keyword>
<reference evidence="7" key="2">
    <citation type="submission" date="2013-04" db="UniProtKB">
        <authorList>
            <consortium name="EnsemblPlants"/>
        </authorList>
    </citation>
    <scope>IDENTIFICATION</scope>
</reference>
<feature type="compositionally biased region" description="Basic and acidic residues" evidence="5">
    <location>
        <begin position="106"/>
        <end position="119"/>
    </location>
</feature>
<dbReference type="PANTHER" id="PTHR31719">
    <property type="entry name" value="NAC TRANSCRIPTION FACTOR 56"/>
    <property type="match status" value="1"/>
</dbReference>
<evidence type="ECO:0000313" key="7">
    <source>
        <dbReference type="EnsemblPlants" id="OB03G47560.1"/>
    </source>
</evidence>
<dbReference type="GO" id="GO:0003677">
    <property type="term" value="F:DNA binding"/>
    <property type="evidence" value="ECO:0007669"/>
    <property type="project" value="UniProtKB-KW"/>
</dbReference>
<evidence type="ECO:0000256" key="2">
    <source>
        <dbReference type="ARBA" id="ARBA00023125"/>
    </source>
</evidence>
<dbReference type="InterPro" id="IPR036093">
    <property type="entry name" value="NAC_dom_sf"/>
</dbReference>
<dbReference type="PROSITE" id="PS51005">
    <property type="entry name" value="NAC"/>
    <property type="match status" value="1"/>
</dbReference>
<evidence type="ECO:0000256" key="5">
    <source>
        <dbReference type="SAM" id="MobiDB-lite"/>
    </source>
</evidence>
<keyword evidence="2" id="KW-0238">DNA-binding</keyword>
<feature type="region of interest" description="Disordered" evidence="5">
    <location>
        <begin position="80"/>
        <end position="123"/>
    </location>
</feature>